<name>A0A6I3M3R2_9MICO</name>
<accession>A0A6I3M3R2</accession>
<comment type="caution">
    <text evidence="2">The sequence shown here is derived from an EMBL/GenBank/DDBJ whole genome shotgun (WGS) entry which is preliminary data.</text>
</comment>
<evidence type="ECO:0000256" key="1">
    <source>
        <dbReference type="SAM" id="SignalP"/>
    </source>
</evidence>
<dbReference type="EMBL" id="WMLB01000001">
    <property type="protein sequence ID" value="MTH66807.1"/>
    <property type="molecule type" value="Genomic_DNA"/>
</dbReference>
<gene>
    <name evidence="2" type="ORF">GJ743_00265</name>
</gene>
<keyword evidence="3" id="KW-1185">Reference proteome</keyword>
<evidence type="ECO:0000313" key="3">
    <source>
        <dbReference type="Proteomes" id="UP000433071"/>
    </source>
</evidence>
<dbReference type="Proteomes" id="UP000433071">
    <property type="component" value="Unassembled WGS sequence"/>
</dbReference>
<protein>
    <submittedName>
        <fullName evidence="2">Uncharacterized protein</fullName>
    </submittedName>
</protein>
<organism evidence="2 3">
    <name type="scientific">Agromyces bracchium</name>
    <dbReference type="NCBI Taxonomy" id="88376"/>
    <lineage>
        <taxon>Bacteria</taxon>
        <taxon>Bacillati</taxon>
        <taxon>Actinomycetota</taxon>
        <taxon>Actinomycetes</taxon>
        <taxon>Micrococcales</taxon>
        <taxon>Microbacteriaceae</taxon>
        <taxon>Agromyces</taxon>
    </lineage>
</organism>
<feature type="signal peptide" evidence="1">
    <location>
        <begin position="1"/>
        <end position="24"/>
    </location>
</feature>
<dbReference type="AlphaFoldDB" id="A0A6I3M3R2"/>
<feature type="chain" id="PRO_5026064898" evidence="1">
    <location>
        <begin position="25"/>
        <end position="121"/>
    </location>
</feature>
<sequence length="121" mass="12652">MLKRTLAAAGLAAAFVLIPTSAQALDCINVSKPPAACGSECDAPVIRGNWGWLPSVFPGAPEVWVFVPPGTVQEFGLPGENGNYQNGEGYALLVNAICDSLGQVSEKRQAEHGIQLMEGCP</sequence>
<reference evidence="2 3" key="1">
    <citation type="submission" date="2019-11" db="EMBL/GenBank/DDBJ databases">
        <title>Agromyces kandeliae sp. nov., isolated from mangrove soil.</title>
        <authorList>
            <person name="Wang R."/>
        </authorList>
    </citation>
    <scope>NUCLEOTIDE SEQUENCE [LARGE SCALE GENOMIC DNA]</scope>
    <source>
        <strain evidence="2 3">JCM 11433</strain>
    </source>
</reference>
<dbReference type="OrthoDB" id="4946083at2"/>
<dbReference type="RefSeq" id="WP_155049942.1">
    <property type="nucleotide sequence ID" value="NZ_BAAAIB010000007.1"/>
</dbReference>
<keyword evidence="1" id="KW-0732">Signal</keyword>
<evidence type="ECO:0000313" key="2">
    <source>
        <dbReference type="EMBL" id="MTH66807.1"/>
    </source>
</evidence>
<proteinExistence type="predicted"/>